<reference evidence="2" key="1">
    <citation type="journal article" date="2021" name="Nat. Microbiol.">
        <title>Cocultivation of an ultrasmall environmental parasitic bacterium with lytic ability against bacteria associated with wastewater foams.</title>
        <authorList>
            <person name="Batinovic S."/>
            <person name="Rose J.J.A."/>
            <person name="Ratcliffe J."/>
            <person name="Seviour R.J."/>
            <person name="Petrovski S."/>
        </authorList>
    </citation>
    <scope>NUCLEOTIDE SEQUENCE</scope>
    <source>
        <strain evidence="2">CON44</strain>
    </source>
</reference>
<name>A0A857MMB5_9ACTN</name>
<dbReference type="AlphaFoldDB" id="A0A857MMB5"/>
<accession>A0A857MMB5</accession>
<proteinExistence type="predicted"/>
<feature type="domain" description="DUF1266" evidence="1">
    <location>
        <begin position="151"/>
        <end position="273"/>
    </location>
</feature>
<dbReference type="InterPro" id="IPR009677">
    <property type="entry name" value="DUF1266"/>
</dbReference>
<dbReference type="EMBL" id="CP045810">
    <property type="protein sequence ID" value="QHN40557.1"/>
    <property type="molecule type" value="Genomic_DNA"/>
</dbReference>
<sequence length="292" mass="30814">MLPDPAVTGSDYLIDDDLLAGAPPDPALAAAAAGTLTVDPRGPLYSAVAQALATDAATAVADGVPWNVIRIPGMSAYEVRVGLSRHLQINSPADWVSYLGTTLDHGGIGDIDTVLRVRAEAARSAGTDLAADEWTGAVRDWLHATNQPDAAYAALDRLAPAIDEVDGWLRETHVLPPGVLLPGIVGHQASYAVTAIRYGAQSGYADHAAVTQGLLAVVDLITGRAASWREYAATVLAGAALTAEPDERRARFAALLPAVATCLTARDSPWRTLRYPLPELTITDFQEDSWDY</sequence>
<evidence type="ECO:0000313" key="2">
    <source>
        <dbReference type="EMBL" id="QHN40557.1"/>
    </source>
</evidence>
<protein>
    <submittedName>
        <fullName evidence="2">DUF1266 domain-containing protein</fullName>
    </submittedName>
</protein>
<gene>
    <name evidence="2" type="ORF">GII30_16660</name>
</gene>
<evidence type="ECO:0000259" key="1">
    <source>
        <dbReference type="Pfam" id="PF06889"/>
    </source>
</evidence>
<organism evidence="2">
    <name type="scientific">Gordonia amarae</name>
    <dbReference type="NCBI Taxonomy" id="36821"/>
    <lineage>
        <taxon>Bacteria</taxon>
        <taxon>Bacillati</taxon>
        <taxon>Actinomycetota</taxon>
        <taxon>Actinomycetes</taxon>
        <taxon>Mycobacteriales</taxon>
        <taxon>Gordoniaceae</taxon>
        <taxon>Gordonia</taxon>
    </lineage>
</organism>
<dbReference type="RefSeq" id="WP_005190584.1">
    <property type="nucleotide sequence ID" value="NZ_CP045804.1"/>
</dbReference>
<dbReference type="Pfam" id="PF06889">
    <property type="entry name" value="DUF1266"/>
    <property type="match status" value="1"/>
</dbReference>